<dbReference type="EMBL" id="JBIAFP010000039">
    <property type="protein sequence ID" value="MFE9230795.1"/>
    <property type="molecule type" value="Genomic_DNA"/>
</dbReference>
<dbReference type="Proteomes" id="UP001601288">
    <property type="component" value="Unassembled WGS sequence"/>
</dbReference>
<organism evidence="4 5">
    <name type="scientific">Streptomyces massasporeus</name>
    <dbReference type="NCBI Taxonomy" id="67324"/>
    <lineage>
        <taxon>Bacteria</taxon>
        <taxon>Bacillati</taxon>
        <taxon>Actinomycetota</taxon>
        <taxon>Actinomycetes</taxon>
        <taxon>Kitasatosporales</taxon>
        <taxon>Streptomycetaceae</taxon>
        <taxon>Streptomyces</taxon>
    </lineage>
</organism>
<comment type="caution">
    <text evidence="4">The sequence shown here is derived from an EMBL/GenBank/DDBJ whole genome shotgun (WGS) entry which is preliminary data.</text>
</comment>
<dbReference type="GO" id="GO:0008168">
    <property type="term" value="F:methyltransferase activity"/>
    <property type="evidence" value="ECO:0007669"/>
    <property type="project" value="UniProtKB-KW"/>
</dbReference>
<dbReference type="PANTHER" id="PTHR43861:SF1">
    <property type="entry name" value="TRANS-ACONITATE 2-METHYLTRANSFERASE"/>
    <property type="match status" value="1"/>
</dbReference>
<dbReference type="RefSeq" id="WP_358291370.1">
    <property type="nucleotide sequence ID" value="NZ_JBEYGJ010000049.1"/>
</dbReference>
<dbReference type="PANTHER" id="PTHR43861">
    <property type="entry name" value="TRANS-ACONITATE 2-METHYLTRANSFERASE-RELATED"/>
    <property type="match status" value="1"/>
</dbReference>
<feature type="domain" description="Methyltransferase" evidence="3">
    <location>
        <begin position="50"/>
        <end position="140"/>
    </location>
</feature>
<dbReference type="InterPro" id="IPR041698">
    <property type="entry name" value="Methyltransf_25"/>
</dbReference>
<dbReference type="InterPro" id="IPR029063">
    <property type="entry name" value="SAM-dependent_MTases_sf"/>
</dbReference>
<evidence type="ECO:0000259" key="3">
    <source>
        <dbReference type="Pfam" id="PF13649"/>
    </source>
</evidence>
<reference evidence="4 5" key="1">
    <citation type="submission" date="2024-10" db="EMBL/GenBank/DDBJ databases">
        <title>The Natural Products Discovery Center: Release of the First 8490 Sequenced Strains for Exploring Actinobacteria Biosynthetic Diversity.</title>
        <authorList>
            <person name="Kalkreuter E."/>
            <person name="Kautsar S.A."/>
            <person name="Yang D."/>
            <person name="Bader C.D."/>
            <person name="Teijaro C.N."/>
            <person name="Fluegel L."/>
            <person name="Davis C.M."/>
            <person name="Simpson J.R."/>
            <person name="Lauterbach L."/>
            <person name="Steele A.D."/>
            <person name="Gui C."/>
            <person name="Meng S."/>
            <person name="Li G."/>
            <person name="Viehrig K."/>
            <person name="Ye F."/>
            <person name="Su P."/>
            <person name="Kiefer A.F."/>
            <person name="Nichols A."/>
            <person name="Cepeda A.J."/>
            <person name="Yan W."/>
            <person name="Fan B."/>
            <person name="Jiang Y."/>
            <person name="Adhikari A."/>
            <person name="Zheng C.-J."/>
            <person name="Schuster L."/>
            <person name="Cowan T.M."/>
            <person name="Smanski M.J."/>
            <person name="Chevrette M.G."/>
            <person name="De Carvalho L.P.S."/>
            <person name="Shen B."/>
        </authorList>
    </citation>
    <scope>NUCLEOTIDE SEQUENCE [LARGE SCALE GENOMIC DNA]</scope>
    <source>
        <strain evidence="4 5">NPDC007066</strain>
    </source>
</reference>
<dbReference type="Gene3D" id="2.20.130.10">
    <property type="entry name" value="CAC2371-like domains"/>
    <property type="match status" value="1"/>
</dbReference>
<evidence type="ECO:0000256" key="1">
    <source>
        <dbReference type="ARBA" id="ARBA00022603"/>
    </source>
</evidence>
<name>A0ABW6LQX7_9ACTN</name>
<keyword evidence="1 4" id="KW-0489">Methyltransferase</keyword>
<sequence>MSTQVEETGIYDVGDIYDVIYRGRGKDYRSETAAVTRHIREHRPGASSLLDMGCGTGGHLKHFAETFSHVEGIDLSEGMLRVIRRKLPQLSVHQGDMRDFELGDRFDAVVSLFAAVGNLASPQELDAALSCAARHLHPGGVLVVEPWWFPDNFTPNHIGASVTTHDEHTVARVSHTVRDGDHSRMEAHYVVAQPGTGIRHFSDVHVMSLFSRQTYESAFKRAGCSVEYIAGDYEGNGLFIGVKTGGQ</sequence>
<dbReference type="GO" id="GO:0032259">
    <property type="term" value="P:methylation"/>
    <property type="evidence" value="ECO:0007669"/>
    <property type="project" value="UniProtKB-KW"/>
</dbReference>
<dbReference type="SUPFAM" id="SSF53335">
    <property type="entry name" value="S-adenosyl-L-methionine-dependent methyltransferases"/>
    <property type="match status" value="1"/>
</dbReference>
<evidence type="ECO:0000256" key="2">
    <source>
        <dbReference type="ARBA" id="ARBA00022679"/>
    </source>
</evidence>
<dbReference type="Pfam" id="PF13649">
    <property type="entry name" value="Methyltransf_25"/>
    <property type="match status" value="1"/>
</dbReference>
<proteinExistence type="predicted"/>
<dbReference type="Gene3D" id="3.40.50.150">
    <property type="entry name" value="Vaccinia Virus protein VP39"/>
    <property type="match status" value="1"/>
</dbReference>
<gene>
    <name evidence="4" type="ORF">ACFYM3_40735</name>
</gene>
<evidence type="ECO:0000313" key="5">
    <source>
        <dbReference type="Proteomes" id="UP001601288"/>
    </source>
</evidence>
<protein>
    <submittedName>
        <fullName evidence="4">Class I SAM-dependent methyltransferase</fullName>
    </submittedName>
</protein>
<dbReference type="CDD" id="cd02440">
    <property type="entry name" value="AdoMet_MTases"/>
    <property type="match status" value="1"/>
</dbReference>
<keyword evidence="2" id="KW-0808">Transferase</keyword>
<accession>A0ABW6LQX7</accession>
<evidence type="ECO:0000313" key="4">
    <source>
        <dbReference type="EMBL" id="MFE9230795.1"/>
    </source>
</evidence>
<keyword evidence="5" id="KW-1185">Reference proteome</keyword>